<dbReference type="PANTHER" id="PTHR22550:SF5">
    <property type="entry name" value="LEUCINE ZIPPER PROTEIN 4"/>
    <property type="match status" value="1"/>
</dbReference>
<keyword evidence="4 5" id="KW-0472">Membrane</keyword>
<dbReference type="OrthoDB" id="8882959at2"/>
<evidence type="ECO:0000256" key="3">
    <source>
        <dbReference type="ARBA" id="ARBA00022989"/>
    </source>
</evidence>
<dbReference type="AlphaFoldDB" id="W9GD24"/>
<keyword evidence="1" id="KW-1003">Cell membrane</keyword>
<evidence type="ECO:0000313" key="7">
    <source>
        <dbReference type="EMBL" id="EWT01764.1"/>
    </source>
</evidence>
<feature type="transmembrane region" description="Helical" evidence="5">
    <location>
        <begin position="23"/>
        <end position="43"/>
    </location>
</feature>
<evidence type="ECO:0000256" key="4">
    <source>
        <dbReference type="ARBA" id="ARBA00023136"/>
    </source>
</evidence>
<dbReference type="InterPro" id="IPR050768">
    <property type="entry name" value="UPF0353/GerABKA_families"/>
</dbReference>
<dbReference type="SUPFAM" id="SSF53300">
    <property type="entry name" value="vWA-like"/>
    <property type="match status" value="1"/>
</dbReference>
<dbReference type="Gene3D" id="3.40.50.410">
    <property type="entry name" value="von Willebrand factor, type A domain"/>
    <property type="match status" value="1"/>
</dbReference>
<evidence type="ECO:0000256" key="5">
    <source>
        <dbReference type="SAM" id="Phobius"/>
    </source>
</evidence>
<keyword evidence="8" id="KW-1185">Reference proteome</keyword>
<organism evidence="7 8">
    <name type="scientific">Intrasporangium chromatireducens Q5-1</name>
    <dbReference type="NCBI Taxonomy" id="584657"/>
    <lineage>
        <taxon>Bacteria</taxon>
        <taxon>Bacillati</taxon>
        <taxon>Actinomycetota</taxon>
        <taxon>Actinomycetes</taxon>
        <taxon>Micrococcales</taxon>
        <taxon>Intrasporangiaceae</taxon>
        <taxon>Intrasporangium</taxon>
    </lineage>
</organism>
<evidence type="ECO:0000313" key="8">
    <source>
        <dbReference type="Proteomes" id="UP000019494"/>
    </source>
</evidence>
<accession>W9GD24</accession>
<evidence type="ECO:0000256" key="2">
    <source>
        <dbReference type="ARBA" id="ARBA00022692"/>
    </source>
</evidence>
<comment type="caution">
    <text evidence="7">The sequence shown here is derived from an EMBL/GenBank/DDBJ whole genome shotgun (WGS) entry which is preliminary data.</text>
</comment>
<evidence type="ECO:0000256" key="1">
    <source>
        <dbReference type="ARBA" id="ARBA00022475"/>
    </source>
</evidence>
<dbReference type="Proteomes" id="UP000019494">
    <property type="component" value="Unassembled WGS sequence"/>
</dbReference>
<feature type="domain" description="VWFA" evidence="6">
    <location>
        <begin position="58"/>
        <end position="147"/>
    </location>
</feature>
<evidence type="ECO:0000259" key="6">
    <source>
        <dbReference type="Pfam" id="PF13519"/>
    </source>
</evidence>
<protein>
    <recommendedName>
        <fullName evidence="6">VWFA domain-containing protein</fullName>
    </recommendedName>
</protein>
<dbReference type="PANTHER" id="PTHR22550">
    <property type="entry name" value="SPORE GERMINATION PROTEIN"/>
    <property type="match status" value="1"/>
</dbReference>
<name>W9GD24_9MICO</name>
<dbReference type="RefSeq" id="WP_034723099.1">
    <property type="nucleotide sequence ID" value="NZ_AWQS01000587.1"/>
</dbReference>
<dbReference type="InterPro" id="IPR036465">
    <property type="entry name" value="vWFA_dom_sf"/>
</dbReference>
<feature type="non-terminal residue" evidence="7">
    <location>
        <position position="1"/>
    </location>
</feature>
<reference evidence="8" key="1">
    <citation type="submission" date="2013-08" db="EMBL/GenBank/DDBJ databases">
        <title>Intrasporangium oryzae NRRL B-24470.</title>
        <authorList>
            <person name="Liu H."/>
            <person name="Wang G."/>
        </authorList>
    </citation>
    <scope>NUCLEOTIDE SEQUENCE [LARGE SCALE GENOMIC DNA]</scope>
    <source>
        <strain evidence="8">Q5-1</strain>
    </source>
</reference>
<feature type="non-terminal residue" evidence="7">
    <location>
        <position position="163"/>
    </location>
</feature>
<dbReference type="Pfam" id="PF13519">
    <property type="entry name" value="VWA_2"/>
    <property type="match status" value="1"/>
</dbReference>
<keyword evidence="2 5" id="KW-0812">Transmembrane</keyword>
<proteinExistence type="predicted"/>
<gene>
    <name evidence="7" type="ORF">N864_20665</name>
</gene>
<sequence>RDGRRAALARQGLVLAASGGRRWGWLGPALVLGALALLVVALARPVASVAEPHREGTVILAFDVSTSMAATDVRPTRLGASQAAARRFVERQPAGVRIGVVAFGGTGVVTQRPTTDRGDVLAAIDRLRAEGQTSLGGGLLAALGAIAGHPVALAGGATDAGGT</sequence>
<dbReference type="InterPro" id="IPR002035">
    <property type="entry name" value="VWF_A"/>
</dbReference>
<dbReference type="EMBL" id="AWQS01000587">
    <property type="protein sequence ID" value="EWT01764.1"/>
    <property type="molecule type" value="Genomic_DNA"/>
</dbReference>
<keyword evidence="3 5" id="KW-1133">Transmembrane helix</keyword>